<protein>
    <submittedName>
        <fullName evidence="1">Uncharacterized protein</fullName>
    </submittedName>
</protein>
<sequence>LQFVVSNNLKKPDPDLRKVIRSHVMLGKNQGRILPPRKKKPRSKGIASKVPKNSFGSYLSGLCLAADDVEPKNLEVVLKMSSIAKQLLFRLEPCILFVRRAETFIAPLAVDAAYLHSMIFTSEYYFGVLLSKTNSNINAKTLPHLLKTVKLLRERFTKNDPLQLSESTIAAIMALAAHAYWTGDMKSAKHHAAGVCKLVRLRGGVSSFVGTIKVLVEVLKCDLGITLDCGSKPIFFRDSKVPFPALAPLLALRKHDKNLARPNSLTSLIDLDDDLAQVWMVLADFCLLINFAARTRQRITTDIFFESMASTMYRLFDMSFELSSRDEAIRLGLLAFAAGTFLHWKLLGKSYPDFATKLRRCLSQLQSSDLPSDFQLWLVMVGSITVLDAADNEWAKSLLSAHIKQSEIRTWTEMRRILQSCMWIDLVFEKPGKAMFEASRPLDDPEVDTAWISWLL</sequence>
<name>A0A6A6SQ74_9PLEO</name>
<feature type="non-terminal residue" evidence="1">
    <location>
        <position position="1"/>
    </location>
</feature>
<dbReference type="PANTHER" id="PTHR37540:SF5">
    <property type="entry name" value="TRANSCRIPTION FACTOR DOMAIN-CONTAINING PROTEIN"/>
    <property type="match status" value="1"/>
</dbReference>
<evidence type="ECO:0000313" key="1">
    <source>
        <dbReference type="EMBL" id="KAF2648763.1"/>
    </source>
</evidence>
<proteinExistence type="predicted"/>
<dbReference type="EMBL" id="MU004522">
    <property type="protein sequence ID" value="KAF2648763.1"/>
    <property type="molecule type" value="Genomic_DNA"/>
</dbReference>
<accession>A0A6A6SQ74</accession>
<keyword evidence="2" id="KW-1185">Reference proteome</keyword>
<dbReference type="OrthoDB" id="4158087at2759"/>
<evidence type="ECO:0000313" key="2">
    <source>
        <dbReference type="Proteomes" id="UP000799324"/>
    </source>
</evidence>
<organism evidence="1 2">
    <name type="scientific">Lophiostoma macrostomum CBS 122681</name>
    <dbReference type="NCBI Taxonomy" id="1314788"/>
    <lineage>
        <taxon>Eukaryota</taxon>
        <taxon>Fungi</taxon>
        <taxon>Dikarya</taxon>
        <taxon>Ascomycota</taxon>
        <taxon>Pezizomycotina</taxon>
        <taxon>Dothideomycetes</taxon>
        <taxon>Pleosporomycetidae</taxon>
        <taxon>Pleosporales</taxon>
        <taxon>Lophiostomataceae</taxon>
        <taxon>Lophiostoma</taxon>
    </lineage>
</organism>
<gene>
    <name evidence="1" type="ORF">K491DRAFT_612108</name>
</gene>
<dbReference type="AlphaFoldDB" id="A0A6A6SQ74"/>
<reference evidence="1" key="1">
    <citation type="journal article" date="2020" name="Stud. Mycol.">
        <title>101 Dothideomycetes genomes: a test case for predicting lifestyles and emergence of pathogens.</title>
        <authorList>
            <person name="Haridas S."/>
            <person name="Albert R."/>
            <person name="Binder M."/>
            <person name="Bloem J."/>
            <person name="Labutti K."/>
            <person name="Salamov A."/>
            <person name="Andreopoulos B."/>
            <person name="Baker S."/>
            <person name="Barry K."/>
            <person name="Bills G."/>
            <person name="Bluhm B."/>
            <person name="Cannon C."/>
            <person name="Castanera R."/>
            <person name="Culley D."/>
            <person name="Daum C."/>
            <person name="Ezra D."/>
            <person name="Gonzalez J."/>
            <person name="Henrissat B."/>
            <person name="Kuo A."/>
            <person name="Liang C."/>
            <person name="Lipzen A."/>
            <person name="Lutzoni F."/>
            <person name="Magnuson J."/>
            <person name="Mondo S."/>
            <person name="Nolan M."/>
            <person name="Ohm R."/>
            <person name="Pangilinan J."/>
            <person name="Park H.-J."/>
            <person name="Ramirez L."/>
            <person name="Alfaro M."/>
            <person name="Sun H."/>
            <person name="Tritt A."/>
            <person name="Yoshinaga Y."/>
            <person name="Zwiers L.-H."/>
            <person name="Turgeon B."/>
            <person name="Goodwin S."/>
            <person name="Spatafora J."/>
            <person name="Crous P."/>
            <person name="Grigoriev I."/>
        </authorList>
    </citation>
    <scope>NUCLEOTIDE SEQUENCE</scope>
    <source>
        <strain evidence="1">CBS 122681</strain>
    </source>
</reference>
<dbReference type="PANTHER" id="PTHR37540">
    <property type="entry name" value="TRANSCRIPTION FACTOR (ACR-2), PUTATIVE-RELATED-RELATED"/>
    <property type="match status" value="1"/>
</dbReference>
<dbReference type="Proteomes" id="UP000799324">
    <property type="component" value="Unassembled WGS sequence"/>
</dbReference>